<evidence type="ECO:0000256" key="5">
    <source>
        <dbReference type="ARBA" id="ARBA00022741"/>
    </source>
</evidence>
<dbReference type="PROSITE" id="PS00178">
    <property type="entry name" value="AA_TRNA_LIGASE_I"/>
    <property type="match status" value="1"/>
</dbReference>
<dbReference type="Pfam" id="PF00579">
    <property type="entry name" value="tRNA-synt_1b"/>
    <property type="match status" value="1"/>
</dbReference>
<dbReference type="Gene3D" id="1.10.240.10">
    <property type="entry name" value="Tyrosyl-Transfer RNA Synthetase"/>
    <property type="match status" value="1"/>
</dbReference>
<dbReference type="GO" id="GO:0005524">
    <property type="term" value="F:ATP binding"/>
    <property type="evidence" value="ECO:0007669"/>
    <property type="project" value="UniProtKB-KW"/>
</dbReference>
<dbReference type="CDD" id="cd00806">
    <property type="entry name" value="TrpRS_core"/>
    <property type="match status" value="1"/>
</dbReference>
<dbReference type="GO" id="GO:0070183">
    <property type="term" value="P:mitochondrial tryptophanyl-tRNA aminoacylation"/>
    <property type="evidence" value="ECO:0007669"/>
    <property type="project" value="TreeGrafter"/>
</dbReference>
<evidence type="ECO:0000256" key="10">
    <source>
        <dbReference type="ARBA" id="ARBA00069760"/>
    </source>
</evidence>
<evidence type="ECO:0000256" key="3">
    <source>
        <dbReference type="ARBA" id="ARBA00013161"/>
    </source>
</evidence>
<protein>
    <recommendedName>
        <fullName evidence="10">Tryptophan--tRNA ligase, mitochondrial</fullName>
        <ecNumber evidence="3">6.1.1.2</ecNumber>
    </recommendedName>
    <alternativeName>
        <fullName evidence="9">Tryptophanyl-tRNA synthetase</fullName>
    </alternativeName>
</protein>
<accession>A0AAE0LZH1</accession>
<dbReference type="FunFam" id="3.40.50.620:FF:000082">
    <property type="entry name" value="MSW1p Mitochondrial tryptophanyl-tRNA synthetase"/>
    <property type="match status" value="1"/>
</dbReference>
<evidence type="ECO:0000256" key="4">
    <source>
        <dbReference type="ARBA" id="ARBA00022598"/>
    </source>
</evidence>
<evidence type="ECO:0000313" key="14">
    <source>
        <dbReference type="Proteomes" id="UP001283341"/>
    </source>
</evidence>
<keyword evidence="8 11" id="KW-0030">Aminoacyl-tRNA synthetase</keyword>
<evidence type="ECO:0000256" key="1">
    <source>
        <dbReference type="ARBA" id="ARBA00004305"/>
    </source>
</evidence>
<name>A0AAE0LZH1_9PEZI</name>
<dbReference type="Gene3D" id="3.40.50.620">
    <property type="entry name" value="HUPs"/>
    <property type="match status" value="1"/>
</dbReference>
<evidence type="ECO:0000256" key="6">
    <source>
        <dbReference type="ARBA" id="ARBA00022840"/>
    </source>
</evidence>
<dbReference type="EC" id="6.1.1.2" evidence="3"/>
<keyword evidence="7 11" id="KW-0648">Protein biosynthesis</keyword>
<proteinExistence type="inferred from homology"/>
<reference evidence="13" key="2">
    <citation type="submission" date="2023-06" db="EMBL/GenBank/DDBJ databases">
        <authorList>
            <consortium name="Lawrence Berkeley National Laboratory"/>
            <person name="Haridas S."/>
            <person name="Hensen N."/>
            <person name="Bonometti L."/>
            <person name="Westerberg I."/>
            <person name="Brannstrom I.O."/>
            <person name="Guillou S."/>
            <person name="Cros-Aarteil S."/>
            <person name="Calhoun S."/>
            <person name="Kuo A."/>
            <person name="Mondo S."/>
            <person name="Pangilinan J."/>
            <person name="Riley R."/>
            <person name="Labutti K."/>
            <person name="Andreopoulos B."/>
            <person name="Lipzen A."/>
            <person name="Chen C."/>
            <person name="Yanf M."/>
            <person name="Daum C."/>
            <person name="Ng V."/>
            <person name="Clum A."/>
            <person name="Steindorff A."/>
            <person name="Ohm R."/>
            <person name="Martin F."/>
            <person name="Silar P."/>
            <person name="Natvig D."/>
            <person name="Lalanne C."/>
            <person name="Gautier V."/>
            <person name="Ament-Velasquez S.L."/>
            <person name="Kruys A."/>
            <person name="Hutchinson M.I."/>
            <person name="Powell A.J."/>
            <person name="Barry K."/>
            <person name="Miller A.N."/>
            <person name="Grigoriev I.V."/>
            <person name="Debuchy R."/>
            <person name="Gladieux P."/>
            <person name="Thoren M.H."/>
            <person name="Johannesson H."/>
        </authorList>
    </citation>
    <scope>NUCLEOTIDE SEQUENCE</scope>
    <source>
        <strain evidence="13">CBS 118394</strain>
    </source>
</reference>
<gene>
    <name evidence="13" type="ORF">B0H66DRAFT_566136</name>
</gene>
<feature type="region of interest" description="Disordered" evidence="12">
    <location>
        <begin position="24"/>
        <end position="44"/>
    </location>
</feature>
<dbReference type="SUPFAM" id="SSF52374">
    <property type="entry name" value="Nucleotidylyl transferase"/>
    <property type="match status" value="1"/>
</dbReference>
<dbReference type="Proteomes" id="UP001283341">
    <property type="component" value="Unassembled WGS sequence"/>
</dbReference>
<evidence type="ECO:0000256" key="8">
    <source>
        <dbReference type="ARBA" id="ARBA00023146"/>
    </source>
</evidence>
<reference evidence="13" key="1">
    <citation type="journal article" date="2023" name="Mol. Phylogenet. Evol.">
        <title>Genome-scale phylogeny and comparative genomics of the fungal order Sordariales.</title>
        <authorList>
            <person name="Hensen N."/>
            <person name="Bonometti L."/>
            <person name="Westerberg I."/>
            <person name="Brannstrom I.O."/>
            <person name="Guillou S."/>
            <person name="Cros-Aarteil S."/>
            <person name="Calhoun S."/>
            <person name="Haridas S."/>
            <person name="Kuo A."/>
            <person name="Mondo S."/>
            <person name="Pangilinan J."/>
            <person name="Riley R."/>
            <person name="LaButti K."/>
            <person name="Andreopoulos B."/>
            <person name="Lipzen A."/>
            <person name="Chen C."/>
            <person name="Yan M."/>
            <person name="Daum C."/>
            <person name="Ng V."/>
            <person name="Clum A."/>
            <person name="Steindorff A."/>
            <person name="Ohm R.A."/>
            <person name="Martin F."/>
            <person name="Silar P."/>
            <person name="Natvig D.O."/>
            <person name="Lalanne C."/>
            <person name="Gautier V."/>
            <person name="Ament-Velasquez S.L."/>
            <person name="Kruys A."/>
            <person name="Hutchinson M.I."/>
            <person name="Powell A.J."/>
            <person name="Barry K."/>
            <person name="Miller A.N."/>
            <person name="Grigoriev I.V."/>
            <person name="Debuchy R."/>
            <person name="Gladieux P."/>
            <person name="Hiltunen Thoren M."/>
            <person name="Johannesson H."/>
        </authorList>
    </citation>
    <scope>NUCLEOTIDE SEQUENCE</scope>
    <source>
        <strain evidence="13">CBS 118394</strain>
    </source>
</reference>
<dbReference type="InterPro" id="IPR014729">
    <property type="entry name" value="Rossmann-like_a/b/a_fold"/>
</dbReference>
<keyword evidence="5 11" id="KW-0547">Nucleotide-binding</keyword>
<dbReference type="InterPro" id="IPR002305">
    <property type="entry name" value="aa-tRNA-synth_Ic"/>
</dbReference>
<organism evidence="13 14">
    <name type="scientific">Apodospora peruviana</name>
    <dbReference type="NCBI Taxonomy" id="516989"/>
    <lineage>
        <taxon>Eukaryota</taxon>
        <taxon>Fungi</taxon>
        <taxon>Dikarya</taxon>
        <taxon>Ascomycota</taxon>
        <taxon>Pezizomycotina</taxon>
        <taxon>Sordariomycetes</taxon>
        <taxon>Sordariomycetidae</taxon>
        <taxon>Sordariales</taxon>
        <taxon>Lasiosphaeriaceae</taxon>
        <taxon>Apodospora</taxon>
    </lineage>
</organism>
<keyword evidence="6 11" id="KW-0067">ATP-binding</keyword>
<evidence type="ECO:0000256" key="11">
    <source>
        <dbReference type="RuleBase" id="RU363036"/>
    </source>
</evidence>
<dbReference type="FunFam" id="1.10.240.10:FF:000002">
    <property type="entry name" value="Tryptophan--tRNA ligase"/>
    <property type="match status" value="1"/>
</dbReference>
<evidence type="ECO:0000313" key="13">
    <source>
        <dbReference type="EMBL" id="KAK3313457.1"/>
    </source>
</evidence>
<dbReference type="GO" id="GO:0004830">
    <property type="term" value="F:tryptophan-tRNA ligase activity"/>
    <property type="evidence" value="ECO:0007669"/>
    <property type="project" value="UniProtKB-EC"/>
</dbReference>
<dbReference type="EMBL" id="JAUEDM010000007">
    <property type="protein sequence ID" value="KAK3313457.1"/>
    <property type="molecule type" value="Genomic_DNA"/>
</dbReference>
<evidence type="ECO:0000256" key="9">
    <source>
        <dbReference type="ARBA" id="ARBA00030268"/>
    </source>
</evidence>
<evidence type="ECO:0000256" key="12">
    <source>
        <dbReference type="SAM" id="MobiDB-lite"/>
    </source>
</evidence>
<dbReference type="PRINTS" id="PR01039">
    <property type="entry name" value="TRNASYNTHTRP"/>
</dbReference>
<dbReference type="AlphaFoldDB" id="A0AAE0LZH1"/>
<comment type="caution">
    <text evidence="13">The sequence shown here is derived from an EMBL/GenBank/DDBJ whole genome shotgun (WGS) entry which is preliminary data.</text>
</comment>
<dbReference type="PANTHER" id="PTHR43766">
    <property type="entry name" value="TRYPTOPHAN--TRNA LIGASE, MITOCHONDRIAL"/>
    <property type="match status" value="1"/>
</dbReference>
<keyword evidence="14" id="KW-1185">Reference proteome</keyword>
<comment type="similarity">
    <text evidence="2 11">Belongs to the class-I aminoacyl-tRNA synthetase family.</text>
</comment>
<keyword evidence="4 11" id="KW-0436">Ligase</keyword>
<dbReference type="InterPro" id="IPR002306">
    <property type="entry name" value="Trp-tRNA-ligase"/>
</dbReference>
<dbReference type="InterPro" id="IPR050203">
    <property type="entry name" value="Trp-tRNA_synthetase"/>
</dbReference>
<dbReference type="NCBIfam" id="TIGR00233">
    <property type="entry name" value="trpS"/>
    <property type="match status" value="1"/>
</dbReference>
<comment type="subcellular location">
    <subcellularLocation>
        <location evidence="1">Mitochondrion matrix</location>
    </subcellularLocation>
</comment>
<dbReference type="GO" id="GO:0005759">
    <property type="term" value="C:mitochondrial matrix"/>
    <property type="evidence" value="ECO:0007669"/>
    <property type="project" value="UniProtKB-SubCell"/>
</dbReference>
<evidence type="ECO:0000256" key="2">
    <source>
        <dbReference type="ARBA" id="ARBA00005594"/>
    </source>
</evidence>
<dbReference type="PANTHER" id="PTHR43766:SF1">
    <property type="entry name" value="TRYPTOPHAN--TRNA LIGASE, MITOCHONDRIAL"/>
    <property type="match status" value="1"/>
</dbReference>
<dbReference type="InterPro" id="IPR001412">
    <property type="entry name" value="aa-tRNA-synth_I_CS"/>
</dbReference>
<evidence type="ECO:0000256" key="7">
    <source>
        <dbReference type="ARBA" id="ARBA00022917"/>
    </source>
</evidence>
<sequence length="443" mass="49455">MKGRSSLLSLGGVRWGAAARRTTPFINNPRSCPSSSQRFSTSPTQKQDLFEALEGAEKEKKKGTKVIFSGIQPTGVPHLGNYFGALQQWKRLQDEAYYSSSSVVGNNENFNENDQGYKDTRLLFCIVDLHAITMPREWGLLAQWKREMMASLLAIGLDPNLSTMFYQSTVSAHTELQWILSCTASTGYLSRMTQWKSKISVKDDASLLDKEVLSTLKHGLFSYPILQAADILVHRATHVPVGEDQKQHLEFARNCVTNFNHRYLGPYLVKPETIVSSIKRVMSLTNPTSKMSKSDPAAASRILITDTAEAIEKKIKGAVTDFNAKYVWYDPEARPGVSNLLLLLSHLDPHNRTPEQLVADDFGGGDGPTGTTNQVKILKEQVAKAVNAELEPIREKFNEIMSRDKEHPGYLNQVIMTGRSRARSSAANTMRIVRQACELDLYT</sequence>